<feature type="compositionally biased region" description="Basic and acidic residues" evidence="1">
    <location>
        <begin position="93"/>
        <end position="102"/>
    </location>
</feature>
<gene>
    <name evidence="2" type="ORF">HAX54_025440</name>
</gene>
<reference evidence="2 3" key="1">
    <citation type="journal article" date="2021" name="BMC Genomics">
        <title>Datura genome reveals duplications of psychoactive alkaloid biosynthetic genes and high mutation rate following tissue culture.</title>
        <authorList>
            <person name="Rajewski A."/>
            <person name="Carter-House D."/>
            <person name="Stajich J."/>
            <person name="Litt A."/>
        </authorList>
    </citation>
    <scope>NUCLEOTIDE SEQUENCE [LARGE SCALE GENOMIC DNA]</scope>
    <source>
        <strain evidence="2">AR-01</strain>
    </source>
</reference>
<organism evidence="2 3">
    <name type="scientific">Datura stramonium</name>
    <name type="common">Jimsonweed</name>
    <name type="synonym">Common thornapple</name>
    <dbReference type="NCBI Taxonomy" id="4076"/>
    <lineage>
        <taxon>Eukaryota</taxon>
        <taxon>Viridiplantae</taxon>
        <taxon>Streptophyta</taxon>
        <taxon>Embryophyta</taxon>
        <taxon>Tracheophyta</taxon>
        <taxon>Spermatophyta</taxon>
        <taxon>Magnoliopsida</taxon>
        <taxon>eudicotyledons</taxon>
        <taxon>Gunneridae</taxon>
        <taxon>Pentapetalae</taxon>
        <taxon>asterids</taxon>
        <taxon>lamiids</taxon>
        <taxon>Solanales</taxon>
        <taxon>Solanaceae</taxon>
        <taxon>Solanoideae</taxon>
        <taxon>Datureae</taxon>
        <taxon>Datura</taxon>
    </lineage>
</organism>
<comment type="caution">
    <text evidence="2">The sequence shown here is derived from an EMBL/GenBank/DDBJ whole genome shotgun (WGS) entry which is preliminary data.</text>
</comment>
<evidence type="ECO:0000313" key="2">
    <source>
        <dbReference type="EMBL" id="MCD7454640.1"/>
    </source>
</evidence>
<feature type="region of interest" description="Disordered" evidence="1">
    <location>
        <begin position="57"/>
        <end position="108"/>
    </location>
</feature>
<accession>A0ABS8S7K2</accession>
<feature type="compositionally biased region" description="Acidic residues" evidence="1">
    <location>
        <begin position="80"/>
        <end position="92"/>
    </location>
</feature>
<dbReference type="EMBL" id="JACEIK010000309">
    <property type="protein sequence ID" value="MCD7454640.1"/>
    <property type="molecule type" value="Genomic_DNA"/>
</dbReference>
<proteinExistence type="predicted"/>
<evidence type="ECO:0000256" key="1">
    <source>
        <dbReference type="SAM" id="MobiDB-lite"/>
    </source>
</evidence>
<name>A0ABS8S7K2_DATST</name>
<protein>
    <submittedName>
        <fullName evidence="2">Uncharacterized protein</fullName>
    </submittedName>
</protein>
<evidence type="ECO:0000313" key="3">
    <source>
        <dbReference type="Proteomes" id="UP000823775"/>
    </source>
</evidence>
<dbReference type="Proteomes" id="UP000823775">
    <property type="component" value="Unassembled WGS sequence"/>
</dbReference>
<sequence length="125" mass="13845">MSDYTFVNLRWYHDGEGISEETLNGEVDGEEHFTRAHATSCAATKASSTTTRVTTFGTTTDRATTNGDFPDLGPVGSNFMDEEGSDCSTDDSVESKGRLVGDDKEDYSSDMYEEVRELRAEKRTF</sequence>
<keyword evidence="3" id="KW-1185">Reference proteome</keyword>